<feature type="signal peptide" evidence="1">
    <location>
        <begin position="1"/>
        <end position="30"/>
    </location>
</feature>
<sequence>MKLGARRPGQRATALLLGALRAELLHLGAALRLEALDERALLGRRLAQQLEDLLTELLGLLLARRRQREQRFDRVRGLPLGARAGLGRLGAVGEGERLQPGVLGRRDEQAGLALGRGRLADANQLLRGQLVQKVLQVKVWHLAAQGPTHDTLETPRVRRQVEGHIEQAAEQPPLDFLDVGGRAAVGLRVLLSSGRVRLR</sequence>
<organism evidence="2">
    <name type="scientific">Ixodes ricinus</name>
    <name type="common">Common tick</name>
    <name type="synonym">Acarus ricinus</name>
    <dbReference type="NCBI Taxonomy" id="34613"/>
    <lineage>
        <taxon>Eukaryota</taxon>
        <taxon>Metazoa</taxon>
        <taxon>Ecdysozoa</taxon>
        <taxon>Arthropoda</taxon>
        <taxon>Chelicerata</taxon>
        <taxon>Arachnida</taxon>
        <taxon>Acari</taxon>
        <taxon>Parasitiformes</taxon>
        <taxon>Ixodida</taxon>
        <taxon>Ixodoidea</taxon>
        <taxon>Ixodidae</taxon>
        <taxon>Ixodinae</taxon>
        <taxon>Ixodes</taxon>
    </lineage>
</organism>
<protein>
    <submittedName>
        <fullName evidence="2">Putative secreted protein</fullName>
    </submittedName>
</protein>
<accession>A0A6B0V1Z5</accession>
<proteinExistence type="predicted"/>
<dbReference type="EMBL" id="GIFC01013839">
    <property type="protein sequence ID" value="MXU95922.1"/>
    <property type="molecule type" value="Transcribed_RNA"/>
</dbReference>
<evidence type="ECO:0000313" key="2">
    <source>
        <dbReference type="EMBL" id="MXU95922.1"/>
    </source>
</evidence>
<dbReference type="AlphaFoldDB" id="A0A6B0V1Z5"/>
<evidence type="ECO:0000256" key="1">
    <source>
        <dbReference type="SAM" id="SignalP"/>
    </source>
</evidence>
<feature type="chain" id="PRO_5025547055" evidence="1">
    <location>
        <begin position="31"/>
        <end position="199"/>
    </location>
</feature>
<keyword evidence="1" id="KW-0732">Signal</keyword>
<reference evidence="2" key="1">
    <citation type="submission" date="2019-12" db="EMBL/GenBank/DDBJ databases">
        <title>An insight into the sialome of adult female Ixodes ricinus ticks feeding for 6 days.</title>
        <authorList>
            <person name="Perner J."/>
            <person name="Ribeiro J.M.C."/>
        </authorList>
    </citation>
    <scope>NUCLEOTIDE SEQUENCE</scope>
    <source>
        <strain evidence="2">Semi-engorged</strain>
        <tissue evidence="2">Salivary glands</tissue>
    </source>
</reference>
<name>A0A6B0V1Z5_IXORI</name>